<dbReference type="PANTHER" id="PTHR22946:SF9">
    <property type="entry name" value="POLYKETIDE TRANSFERASE AF380"/>
    <property type="match status" value="1"/>
</dbReference>
<name>A0A0D1JMK5_9MYCO</name>
<dbReference type="InterPro" id="IPR022742">
    <property type="entry name" value="Hydrolase_4"/>
</dbReference>
<dbReference type="SUPFAM" id="SSF53474">
    <property type="entry name" value="alpha/beta-Hydrolases"/>
    <property type="match status" value="1"/>
</dbReference>
<dbReference type="Gene3D" id="3.40.50.1820">
    <property type="entry name" value="alpha/beta hydrolase"/>
    <property type="match status" value="1"/>
</dbReference>
<dbReference type="OrthoDB" id="5902829at2"/>
<keyword evidence="2" id="KW-0378">Hydrolase</keyword>
<dbReference type="Pfam" id="PF12146">
    <property type="entry name" value="Hydrolase_4"/>
    <property type="match status" value="1"/>
</dbReference>
<evidence type="ECO:0000313" key="4">
    <source>
        <dbReference type="EMBL" id="KIU13789.1"/>
    </source>
</evidence>
<dbReference type="PATRIC" id="fig|280871.6.peg.5810"/>
<evidence type="ECO:0000259" key="3">
    <source>
        <dbReference type="Pfam" id="PF12146"/>
    </source>
</evidence>
<feature type="domain" description="Serine aminopeptidase S33" evidence="3">
    <location>
        <begin position="32"/>
        <end position="264"/>
    </location>
</feature>
<reference evidence="4 5" key="1">
    <citation type="submission" date="2015-01" db="EMBL/GenBank/DDBJ databases">
        <title>Genome sequence of Mycobacterium llatzerense and Mycobacterium immunogenum recovered from brain abscess.</title>
        <authorList>
            <person name="Greninger A.L."/>
            <person name="Langelier C."/>
            <person name="Cunningham G."/>
            <person name="Chiu C.Y."/>
            <person name="Miller S."/>
        </authorList>
    </citation>
    <scope>NUCLEOTIDE SEQUENCE [LARGE SCALE GENOMIC DNA]</scope>
    <source>
        <strain evidence="4 5">CLUC14</strain>
    </source>
</reference>
<dbReference type="InterPro" id="IPR050261">
    <property type="entry name" value="FrsA_esterase"/>
</dbReference>
<organism evidence="4 5">
    <name type="scientific">Mycolicibacterium llatzerense</name>
    <dbReference type="NCBI Taxonomy" id="280871"/>
    <lineage>
        <taxon>Bacteria</taxon>
        <taxon>Bacillati</taxon>
        <taxon>Actinomycetota</taxon>
        <taxon>Actinomycetes</taxon>
        <taxon>Mycobacteriales</taxon>
        <taxon>Mycobacteriaceae</taxon>
        <taxon>Mycolicibacterium</taxon>
    </lineage>
</organism>
<dbReference type="AlphaFoldDB" id="A0A0D1JMK5"/>
<evidence type="ECO:0000256" key="1">
    <source>
        <dbReference type="ARBA" id="ARBA00008645"/>
    </source>
</evidence>
<dbReference type="RefSeq" id="WP_043988225.1">
    <property type="nucleotide sequence ID" value="NZ_JXST01000065.1"/>
</dbReference>
<comment type="similarity">
    <text evidence="1">Belongs to the AB hydrolase superfamily.</text>
</comment>
<evidence type="ECO:0000256" key="2">
    <source>
        <dbReference type="ARBA" id="ARBA00022801"/>
    </source>
</evidence>
<dbReference type="GO" id="GO:0052689">
    <property type="term" value="F:carboxylic ester hydrolase activity"/>
    <property type="evidence" value="ECO:0007669"/>
    <property type="project" value="UniProtKB-ARBA"/>
</dbReference>
<sequence>MATDFFFLSHGERCAAWHLTAESDALAGQTGRPCVVMAHGFGGTRDSGLLAFAEPFAAAGMDVVVFDYRGFGDSEGEPRQYISAKKQRQDYHAAIDAARNLPGVDRDRIALWGTSYSGGHVIAVAAEDQRVAAVVSLCPATDGLAALVQGFHEAGAGPLARLVAHGVLDAAGARLGRRPHNVPLTGQHGAAAALTTPGAEEAYLAMAGPTWRNEFTARTVLEVAFNRPTVHASQLECPLLVQVGTNDRIAPPDAARRAAKKAGYLAHLCEYPADHFDFYSGPCHEAALADELTFLTRVLDPIRSTDVHLRSTNPPSPRLAVKLPW</sequence>
<comment type="caution">
    <text evidence="4">The sequence shown here is derived from an EMBL/GenBank/DDBJ whole genome shotgun (WGS) entry which is preliminary data.</text>
</comment>
<keyword evidence="5" id="KW-1185">Reference proteome</keyword>
<dbReference type="STRING" id="280871.TL10_28000"/>
<dbReference type="PANTHER" id="PTHR22946">
    <property type="entry name" value="DIENELACTONE HYDROLASE DOMAIN-CONTAINING PROTEIN-RELATED"/>
    <property type="match status" value="1"/>
</dbReference>
<dbReference type="InterPro" id="IPR029058">
    <property type="entry name" value="AB_hydrolase_fold"/>
</dbReference>
<gene>
    <name evidence="4" type="ORF">TL10_28000</name>
</gene>
<accession>A0A0D1JMK5</accession>
<protein>
    <submittedName>
        <fullName evidence="4">Peptidase S15</fullName>
    </submittedName>
</protein>
<proteinExistence type="inferred from homology"/>
<evidence type="ECO:0000313" key="5">
    <source>
        <dbReference type="Proteomes" id="UP000032221"/>
    </source>
</evidence>
<dbReference type="EMBL" id="JXST01000065">
    <property type="protein sequence ID" value="KIU13789.1"/>
    <property type="molecule type" value="Genomic_DNA"/>
</dbReference>
<dbReference type="Proteomes" id="UP000032221">
    <property type="component" value="Unassembled WGS sequence"/>
</dbReference>